<dbReference type="EMBL" id="AMZH03011681">
    <property type="protein sequence ID" value="RRT52417.1"/>
    <property type="molecule type" value="Genomic_DNA"/>
</dbReference>
<sequence length="115" mass="12337">MMCSCVVHFLVSQLVSVLQDGAAVTGLVIAAASLVAVNTTGNAIYDPIGSIIVGNLLGMVVDALYDCKSEVIGPGFFRFKAEIDFNGVVLVQNYLERTGREEWAKHVADVDMETK</sequence>
<keyword evidence="1" id="KW-0813">Transport</keyword>
<dbReference type="Proteomes" id="UP000287651">
    <property type="component" value="Unassembled WGS sequence"/>
</dbReference>
<evidence type="ECO:0000256" key="1">
    <source>
        <dbReference type="ARBA" id="ARBA00022448"/>
    </source>
</evidence>
<dbReference type="GO" id="GO:0006829">
    <property type="term" value="P:zinc ion transport"/>
    <property type="evidence" value="ECO:0007669"/>
    <property type="project" value="InterPro"/>
</dbReference>
<dbReference type="GO" id="GO:0006882">
    <property type="term" value="P:intracellular zinc ion homeostasis"/>
    <property type="evidence" value="ECO:0007669"/>
    <property type="project" value="TreeGrafter"/>
</dbReference>
<comment type="caution">
    <text evidence="3">The sequence shown here is derived from an EMBL/GenBank/DDBJ whole genome shotgun (WGS) entry which is preliminary data.</text>
</comment>
<feature type="signal peptide" evidence="2">
    <location>
        <begin position="1"/>
        <end position="17"/>
    </location>
</feature>
<feature type="chain" id="PRO_5019533432" evidence="2">
    <location>
        <begin position="18"/>
        <end position="115"/>
    </location>
</feature>
<name>A0A426YL74_ENSVE</name>
<organism evidence="3 4">
    <name type="scientific">Ensete ventricosum</name>
    <name type="common">Abyssinian banana</name>
    <name type="synonym">Musa ensete</name>
    <dbReference type="NCBI Taxonomy" id="4639"/>
    <lineage>
        <taxon>Eukaryota</taxon>
        <taxon>Viridiplantae</taxon>
        <taxon>Streptophyta</taxon>
        <taxon>Embryophyta</taxon>
        <taxon>Tracheophyta</taxon>
        <taxon>Spermatophyta</taxon>
        <taxon>Magnoliopsida</taxon>
        <taxon>Liliopsida</taxon>
        <taxon>Zingiberales</taxon>
        <taxon>Musaceae</taxon>
        <taxon>Ensete</taxon>
    </lineage>
</organism>
<gene>
    <name evidence="3" type="ORF">B296_00036972</name>
</gene>
<dbReference type="PANTHER" id="PTHR13414">
    <property type="entry name" value="HUEL-CATION TRANSPORTER"/>
    <property type="match status" value="1"/>
</dbReference>
<evidence type="ECO:0000256" key="2">
    <source>
        <dbReference type="SAM" id="SignalP"/>
    </source>
</evidence>
<dbReference type="GO" id="GO:0005783">
    <property type="term" value="C:endoplasmic reticulum"/>
    <property type="evidence" value="ECO:0007669"/>
    <property type="project" value="TreeGrafter"/>
</dbReference>
<reference evidence="3 4" key="1">
    <citation type="journal article" date="2014" name="Agronomy (Basel)">
        <title>A Draft Genome Sequence for Ensete ventricosum, the Drought-Tolerant Tree Against Hunger.</title>
        <authorList>
            <person name="Harrison J."/>
            <person name="Moore K.A."/>
            <person name="Paszkiewicz K."/>
            <person name="Jones T."/>
            <person name="Grant M."/>
            <person name="Ambacheew D."/>
            <person name="Muzemil S."/>
            <person name="Studholme D.J."/>
        </authorList>
    </citation>
    <scope>NUCLEOTIDE SEQUENCE [LARGE SCALE GENOMIC DNA]</scope>
</reference>
<accession>A0A426YL74</accession>
<dbReference type="AlphaFoldDB" id="A0A426YL74"/>
<keyword evidence="2" id="KW-0732">Signal</keyword>
<dbReference type="GO" id="GO:0008324">
    <property type="term" value="F:monoatomic cation transmembrane transporter activity"/>
    <property type="evidence" value="ECO:0007669"/>
    <property type="project" value="InterPro"/>
</dbReference>
<evidence type="ECO:0000313" key="3">
    <source>
        <dbReference type="EMBL" id="RRT52417.1"/>
    </source>
</evidence>
<dbReference type="InterPro" id="IPR040177">
    <property type="entry name" value="SLC30A9"/>
</dbReference>
<dbReference type="PANTHER" id="PTHR13414:SF9">
    <property type="entry name" value="PROTON-COUPLED ZINC ANTIPORTER SLC30A9, MITOCHONDRIAL"/>
    <property type="match status" value="1"/>
</dbReference>
<evidence type="ECO:0000313" key="4">
    <source>
        <dbReference type="Proteomes" id="UP000287651"/>
    </source>
</evidence>
<protein>
    <submittedName>
        <fullName evidence="3">Uncharacterized protein</fullName>
    </submittedName>
</protein>
<proteinExistence type="predicted"/>